<proteinExistence type="inferred from homology"/>
<dbReference type="AlphaFoldDB" id="A0AAN9W123"/>
<dbReference type="PANTHER" id="PTHR12941">
    <property type="entry name" value="ER MEMBRANE PROTEIN COMPLEX"/>
    <property type="match status" value="1"/>
</dbReference>
<keyword evidence="4" id="KW-1185">Reference proteome</keyword>
<gene>
    <name evidence="3" type="ORF">R5R35_008365</name>
</gene>
<sequence length="208" mass="23214">MADMKLSVRAYSKIILHAAKYPHCAVNGVLLAEDPKSKDSKKGKGLYITDAIPLFHICLQVTPMAEIALTQIDHMASNSGLIIAGYYLANENIKDVGIERAGPRIAEKIAENYSNAYLIVVDNQHLTLNMDSFAIVVSQYVDGKWKTKERSSYTVEKNALDVVAGLLQQRAYDELVDFDNHLDNISLSWKNPHFNKLVEDLAETFGDQ</sequence>
<dbReference type="InterPro" id="IPR037518">
    <property type="entry name" value="MPN"/>
</dbReference>
<dbReference type="PROSITE" id="PS50249">
    <property type="entry name" value="MPN"/>
    <property type="match status" value="1"/>
</dbReference>
<feature type="domain" description="MPN" evidence="2">
    <location>
        <begin position="4"/>
        <end position="139"/>
    </location>
</feature>
<comment type="similarity">
    <text evidence="1">Belongs to the EMC8/EMC9 family.</text>
</comment>
<organism evidence="3 4">
    <name type="scientific">Gryllus longicercus</name>
    <dbReference type="NCBI Taxonomy" id="2509291"/>
    <lineage>
        <taxon>Eukaryota</taxon>
        <taxon>Metazoa</taxon>
        <taxon>Ecdysozoa</taxon>
        <taxon>Arthropoda</taxon>
        <taxon>Hexapoda</taxon>
        <taxon>Insecta</taxon>
        <taxon>Pterygota</taxon>
        <taxon>Neoptera</taxon>
        <taxon>Polyneoptera</taxon>
        <taxon>Orthoptera</taxon>
        <taxon>Ensifera</taxon>
        <taxon>Gryllidea</taxon>
        <taxon>Grylloidea</taxon>
        <taxon>Gryllidae</taxon>
        <taxon>Gryllinae</taxon>
        <taxon>Gryllus</taxon>
    </lineage>
</organism>
<protein>
    <recommendedName>
        <fullName evidence="2">MPN domain-containing protein</fullName>
    </recommendedName>
</protein>
<evidence type="ECO:0000256" key="1">
    <source>
        <dbReference type="ARBA" id="ARBA00007461"/>
    </source>
</evidence>
<dbReference type="InterPro" id="IPR005366">
    <property type="entry name" value="EMC8/9"/>
</dbReference>
<dbReference type="Proteomes" id="UP001378592">
    <property type="component" value="Unassembled WGS sequence"/>
</dbReference>
<comment type="caution">
    <text evidence="3">The sequence shown here is derived from an EMBL/GenBank/DDBJ whole genome shotgun (WGS) entry which is preliminary data.</text>
</comment>
<dbReference type="GO" id="GO:0072546">
    <property type="term" value="C:EMC complex"/>
    <property type="evidence" value="ECO:0007669"/>
    <property type="project" value="InterPro"/>
</dbReference>
<dbReference type="Pfam" id="PF03665">
    <property type="entry name" value="UPF0172"/>
    <property type="match status" value="1"/>
</dbReference>
<reference evidence="3 4" key="1">
    <citation type="submission" date="2024-03" db="EMBL/GenBank/DDBJ databases">
        <title>The genome assembly and annotation of the cricket Gryllus longicercus Weissman &amp; Gray.</title>
        <authorList>
            <person name="Szrajer S."/>
            <person name="Gray D."/>
            <person name="Ylla G."/>
        </authorList>
    </citation>
    <scope>NUCLEOTIDE SEQUENCE [LARGE SCALE GENOMIC DNA]</scope>
    <source>
        <strain evidence="3">DAG 2021-001</strain>
        <tissue evidence="3">Whole body minus gut</tissue>
    </source>
</reference>
<evidence type="ECO:0000313" key="3">
    <source>
        <dbReference type="EMBL" id="KAK7867168.1"/>
    </source>
</evidence>
<name>A0AAN9W123_9ORTH</name>
<accession>A0AAN9W123</accession>
<dbReference type="CDD" id="cd08060">
    <property type="entry name" value="MPN_UPF0172"/>
    <property type="match status" value="1"/>
</dbReference>
<evidence type="ECO:0000259" key="2">
    <source>
        <dbReference type="PROSITE" id="PS50249"/>
    </source>
</evidence>
<dbReference type="PANTHER" id="PTHR12941:SF10">
    <property type="entry name" value="ER MEMBRANE PROTEIN COMPLEX SUBUNIT 8_9 HOMOLOG"/>
    <property type="match status" value="1"/>
</dbReference>
<evidence type="ECO:0000313" key="4">
    <source>
        <dbReference type="Proteomes" id="UP001378592"/>
    </source>
</evidence>
<dbReference type="EMBL" id="JAZDUA010000125">
    <property type="protein sequence ID" value="KAK7867168.1"/>
    <property type="molecule type" value="Genomic_DNA"/>
</dbReference>